<dbReference type="InterPro" id="IPR002155">
    <property type="entry name" value="Thiolase"/>
</dbReference>
<dbReference type="Proteomes" id="UP001501803">
    <property type="component" value="Unassembled WGS sequence"/>
</dbReference>
<dbReference type="PIRSF" id="PIRSF000429">
    <property type="entry name" value="Ac-CoA_Ac_transf"/>
    <property type="match status" value="1"/>
</dbReference>
<dbReference type="PROSITE" id="PS00099">
    <property type="entry name" value="THIOLASE_3"/>
    <property type="match status" value="1"/>
</dbReference>
<evidence type="ECO:0000256" key="4">
    <source>
        <dbReference type="ARBA" id="ARBA00023315"/>
    </source>
</evidence>
<dbReference type="PANTHER" id="PTHR18919">
    <property type="entry name" value="ACETYL-COA C-ACYLTRANSFERASE"/>
    <property type="match status" value="1"/>
</dbReference>
<dbReference type="InterPro" id="IPR020616">
    <property type="entry name" value="Thiolase_N"/>
</dbReference>
<sequence>MNLTRRLNLTRNQKESPLVEARIVIVDGARTPIGRYGGSLKSVPAHELGAIAARAALARSGVDASEIDEVIMGCIGQVGPDAYNARRVAIAAGLPVHTPAFTVNRLCGSGLQAIWSGAQQLRWGGADVILAGGDESMSRMPFLDFNARDNARLGDRTLVDGTLAMLTDPFSGQHMGVTAENVAAKFGISRADQDAFAAESQRRAGTSEALAAFAEEITPVEVGGRRPVTVTLDEHPRPDTTVESLAVLRPAFREGGSVTAGNSSGINDGAAAVVLMKEERVRERGLGGLATLEYVATAALEPELMGYAPTLALQKLFTATGLSPADIGTVELNEAFASQAVAVIRDAGLDSERTNPYGGAIALGHPVGATGAILLLRAAKDLQRRGLEYGVVTMCIGGGQALAALIKRFDG</sequence>
<reference evidence="11" key="1">
    <citation type="journal article" date="2019" name="Int. J. Syst. Evol. Microbiol.">
        <title>The Global Catalogue of Microorganisms (GCM) 10K type strain sequencing project: providing services to taxonomists for standard genome sequencing and annotation.</title>
        <authorList>
            <consortium name="The Broad Institute Genomics Platform"/>
            <consortium name="The Broad Institute Genome Sequencing Center for Infectious Disease"/>
            <person name="Wu L."/>
            <person name="Ma J."/>
        </authorList>
    </citation>
    <scope>NUCLEOTIDE SEQUENCE [LARGE SCALE GENOMIC DNA]</scope>
    <source>
        <strain evidence="11">JCM 17021</strain>
    </source>
</reference>
<name>A0ABP7KUA1_9MICO</name>
<accession>A0ABP7KUA1</accession>
<evidence type="ECO:0000256" key="1">
    <source>
        <dbReference type="ARBA" id="ARBA00010982"/>
    </source>
</evidence>
<dbReference type="Pfam" id="PF02803">
    <property type="entry name" value="Thiolase_C"/>
    <property type="match status" value="1"/>
</dbReference>
<dbReference type="Pfam" id="PF00108">
    <property type="entry name" value="Thiolase_N"/>
    <property type="match status" value="1"/>
</dbReference>
<dbReference type="PANTHER" id="PTHR18919:SF107">
    <property type="entry name" value="ACETYL-COA ACETYLTRANSFERASE, CYTOSOLIC"/>
    <property type="match status" value="1"/>
</dbReference>
<comment type="similarity">
    <text evidence="1 7">Belongs to the thiolase-like superfamily. Thiolase family.</text>
</comment>
<evidence type="ECO:0000256" key="2">
    <source>
        <dbReference type="ARBA" id="ARBA00012705"/>
    </source>
</evidence>
<keyword evidence="3 7" id="KW-0808">Transferase</keyword>
<dbReference type="InterPro" id="IPR016039">
    <property type="entry name" value="Thiolase-like"/>
</dbReference>
<comment type="caution">
    <text evidence="10">The sequence shown here is derived from an EMBL/GenBank/DDBJ whole genome shotgun (WGS) entry which is preliminary data.</text>
</comment>
<dbReference type="EC" id="2.3.1.9" evidence="2"/>
<proteinExistence type="inferred from homology"/>
<keyword evidence="11" id="KW-1185">Reference proteome</keyword>
<dbReference type="InterPro" id="IPR020610">
    <property type="entry name" value="Thiolase_AS"/>
</dbReference>
<dbReference type="Gene3D" id="3.40.47.10">
    <property type="match status" value="2"/>
</dbReference>
<feature type="domain" description="Thiolase N-terminal" evidence="8">
    <location>
        <begin position="23"/>
        <end position="279"/>
    </location>
</feature>
<keyword evidence="4 7" id="KW-0012">Acyltransferase</keyword>
<feature type="domain" description="Thiolase C-terminal" evidence="9">
    <location>
        <begin position="289"/>
        <end position="407"/>
    </location>
</feature>
<dbReference type="PROSITE" id="PS00737">
    <property type="entry name" value="THIOLASE_2"/>
    <property type="match status" value="1"/>
</dbReference>
<dbReference type="InterPro" id="IPR020613">
    <property type="entry name" value="Thiolase_CS"/>
</dbReference>
<dbReference type="CDD" id="cd00751">
    <property type="entry name" value="thiolase"/>
    <property type="match status" value="1"/>
</dbReference>
<gene>
    <name evidence="10" type="ORF">GCM10022381_30380</name>
</gene>
<dbReference type="InterPro" id="IPR020615">
    <property type="entry name" value="Thiolase_acyl_enz_int_AS"/>
</dbReference>
<dbReference type="SUPFAM" id="SSF53901">
    <property type="entry name" value="Thiolase-like"/>
    <property type="match status" value="2"/>
</dbReference>
<evidence type="ECO:0000259" key="9">
    <source>
        <dbReference type="Pfam" id="PF02803"/>
    </source>
</evidence>
<evidence type="ECO:0000259" key="8">
    <source>
        <dbReference type="Pfam" id="PF00108"/>
    </source>
</evidence>
<protein>
    <recommendedName>
        <fullName evidence="6">Probable acetyl-CoA acetyltransferase</fullName>
        <ecNumber evidence="2">2.3.1.9</ecNumber>
    </recommendedName>
    <alternativeName>
        <fullName evidence="5">Acetoacetyl-CoA thiolase</fullName>
    </alternativeName>
</protein>
<evidence type="ECO:0000256" key="6">
    <source>
        <dbReference type="ARBA" id="ARBA00040529"/>
    </source>
</evidence>
<evidence type="ECO:0000313" key="10">
    <source>
        <dbReference type="EMBL" id="GAA3886149.1"/>
    </source>
</evidence>
<evidence type="ECO:0000256" key="7">
    <source>
        <dbReference type="RuleBase" id="RU003557"/>
    </source>
</evidence>
<dbReference type="PROSITE" id="PS00098">
    <property type="entry name" value="THIOLASE_1"/>
    <property type="match status" value="1"/>
</dbReference>
<evidence type="ECO:0000256" key="3">
    <source>
        <dbReference type="ARBA" id="ARBA00022679"/>
    </source>
</evidence>
<dbReference type="NCBIfam" id="TIGR01930">
    <property type="entry name" value="AcCoA-C-Actrans"/>
    <property type="match status" value="1"/>
</dbReference>
<organism evidence="10 11">
    <name type="scientific">Leifsonia kafniensis</name>
    <dbReference type="NCBI Taxonomy" id="475957"/>
    <lineage>
        <taxon>Bacteria</taxon>
        <taxon>Bacillati</taxon>
        <taxon>Actinomycetota</taxon>
        <taxon>Actinomycetes</taxon>
        <taxon>Micrococcales</taxon>
        <taxon>Microbacteriaceae</taxon>
        <taxon>Leifsonia</taxon>
    </lineage>
</organism>
<dbReference type="InterPro" id="IPR020617">
    <property type="entry name" value="Thiolase_C"/>
</dbReference>
<evidence type="ECO:0000256" key="5">
    <source>
        <dbReference type="ARBA" id="ARBA00030755"/>
    </source>
</evidence>
<evidence type="ECO:0000313" key="11">
    <source>
        <dbReference type="Proteomes" id="UP001501803"/>
    </source>
</evidence>
<dbReference type="EMBL" id="BAABCN010000010">
    <property type="protein sequence ID" value="GAA3886149.1"/>
    <property type="molecule type" value="Genomic_DNA"/>
</dbReference>